<dbReference type="Proteomes" id="UP000019062">
    <property type="component" value="Unassembled WGS sequence"/>
</dbReference>
<comment type="caution">
    <text evidence="1">The sequence shown here is derived from an EMBL/GenBank/DDBJ whole genome shotgun (WGS) entry which is preliminary data.</text>
</comment>
<keyword evidence="2" id="KW-1185">Reference proteome</keyword>
<evidence type="ECO:0000313" key="1">
    <source>
        <dbReference type="EMBL" id="ETT84248.1"/>
    </source>
</evidence>
<dbReference type="EMBL" id="ASQA01000028">
    <property type="protein sequence ID" value="ETT84248.1"/>
    <property type="molecule type" value="Genomic_DNA"/>
</dbReference>
<reference evidence="1 2" key="1">
    <citation type="journal article" date="2014" name="BMC Genomics">
        <title>Genomic comparison of sporeforming bacilli isolated from milk.</title>
        <authorList>
            <person name="Moreno Switt A.I."/>
            <person name="Andrus A.D."/>
            <person name="Ranieri M.L."/>
            <person name="Orsi R.H."/>
            <person name="Ivy R."/>
            <person name="den Bakker H.C."/>
            <person name="Martin N.H."/>
            <person name="Wiedmann M."/>
            <person name="Boor K.J."/>
        </authorList>
    </citation>
    <scope>NUCLEOTIDE SEQUENCE [LARGE SCALE GENOMIC DNA]</scope>
    <source>
        <strain evidence="1 2">FSL R5-213</strain>
    </source>
</reference>
<protein>
    <submittedName>
        <fullName evidence="1">Uncharacterized protein</fullName>
    </submittedName>
</protein>
<gene>
    <name evidence="1" type="ORF">C176_12808</name>
</gene>
<proteinExistence type="predicted"/>
<evidence type="ECO:0000313" key="2">
    <source>
        <dbReference type="Proteomes" id="UP000019062"/>
    </source>
</evidence>
<dbReference type="AlphaFoldDB" id="W4EUP4"/>
<name>W4EUP4_9BACL</name>
<sequence length="42" mass="4696">MSRKTENTAFQCEQCGAQIEPLTNGSFRNQSLSLLLIFKAYG</sequence>
<accession>W4EUP4</accession>
<organism evidence="1 2">
    <name type="scientific">Viridibacillus arenosi FSL R5-213</name>
    <dbReference type="NCBI Taxonomy" id="1227360"/>
    <lineage>
        <taxon>Bacteria</taxon>
        <taxon>Bacillati</taxon>
        <taxon>Bacillota</taxon>
        <taxon>Bacilli</taxon>
        <taxon>Bacillales</taxon>
        <taxon>Caryophanaceae</taxon>
        <taxon>Viridibacillus</taxon>
    </lineage>
</organism>